<reference evidence="1 2" key="1">
    <citation type="submission" date="2022-03" db="EMBL/GenBank/DDBJ databases">
        <authorList>
            <person name="Brunel B."/>
        </authorList>
    </citation>
    <scope>NUCLEOTIDE SEQUENCE [LARGE SCALE GENOMIC DNA]</scope>
    <source>
        <strain evidence="1">STM5069sample</strain>
    </source>
</reference>
<sequence>MGDGVEDPLSLRCEEQAGSALAVRIGEGLDKAEASVLERLAEVRCGDLRLLQKFRLLLPPEGIA</sequence>
<keyword evidence="2" id="KW-1185">Reference proteome</keyword>
<name>A0ABM9DSH3_9HYPH</name>
<proteinExistence type="predicted"/>
<protein>
    <submittedName>
        <fullName evidence="1">Uncharacterized protein</fullName>
    </submittedName>
</protein>
<dbReference type="Proteomes" id="UP001153050">
    <property type="component" value="Unassembled WGS sequence"/>
</dbReference>
<comment type="caution">
    <text evidence="1">The sequence shown here is derived from an EMBL/GenBank/DDBJ whole genome shotgun (WGS) entry which is preliminary data.</text>
</comment>
<gene>
    <name evidence="1" type="ORF">MES5069_230029</name>
</gene>
<accession>A0ABM9DSH3</accession>
<dbReference type="EMBL" id="CAKXZT010000117">
    <property type="protein sequence ID" value="CAH2399611.1"/>
    <property type="molecule type" value="Genomic_DNA"/>
</dbReference>
<evidence type="ECO:0000313" key="2">
    <source>
        <dbReference type="Proteomes" id="UP001153050"/>
    </source>
</evidence>
<organism evidence="1 2">
    <name type="scientific">Mesorhizobium escarrei</name>
    <dbReference type="NCBI Taxonomy" id="666018"/>
    <lineage>
        <taxon>Bacteria</taxon>
        <taxon>Pseudomonadati</taxon>
        <taxon>Pseudomonadota</taxon>
        <taxon>Alphaproteobacteria</taxon>
        <taxon>Hyphomicrobiales</taxon>
        <taxon>Phyllobacteriaceae</taxon>
        <taxon>Mesorhizobium</taxon>
    </lineage>
</organism>
<evidence type="ECO:0000313" key="1">
    <source>
        <dbReference type="EMBL" id="CAH2399611.1"/>
    </source>
</evidence>